<evidence type="ECO:0000256" key="3">
    <source>
        <dbReference type="ARBA" id="ARBA00022516"/>
    </source>
</evidence>
<evidence type="ECO:0000259" key="16">
    <source>
        <dbReference type="Pfam" id="PF08545"/>
    </source>
</evidence>
<evidence type="ECO:0000256" key="11">
    <source>
        <dbReference type="ARBA" id="ARBA00052407"/>
    </source>
</evidence>
<comment type="catalytic activity">
    <reaction evidence="12">
        <text>2-methylpropanoyl-CoA + malonyl-[ACP] + H(+) = 4-methyl-3-oxopentanoyl-[ACP] + CO2 + CoA</text>
        <dbReference type="Rhea" id="RHEA:42268"/>
        <dbReference type="Rhea" id="RHEA-COMP:9623"/>
        <dbReference type="Rhea" id="RHEA-COMP:9940"/>
        <dbReference type="ChEBI" id="CHEBI:15378"/>
        <dbReference type="ChEBI" id="CHEBI:16526"/>
        <dbReference type="ChEBI" id="CHEBI:57287"/>
        <dbReference type="ChEBI" id="CHEBI:57338"/>
        <dbReference type="ChEBI" id="CHEBI:78449"/>
        <dbReference type="ChEBI" id="CHEBI:78820"/>
        <dbReference type="EC" id="2.3.1.300"/>
    </reaction>
    <physiologicalReaction direction="left-to-right" evidence="12">
        <dbReference type="Rhea" id="RHEA:42269"/>
    </physiologicalReaction>
</comment>
<evidence type="ECO:0000256" key="9">
    <source>
        <dbReference type="ARBA" id="ARBA00023315"/>
    </source>
</evidence>
<evidence type="ECO:0000256" key="4">
    <source>
        <dbReference type="ARBA" id="ARBA00022679"/>
    </source>
</evidence>
<accession>A0A9D1XE40</accession>
<comment type="subunit">
    <text evidence="14">Homodimer.</text>
</comment>
<organism evidence="17 18">
    <name type="scientific">Candidatus Fusicatenibacter merdavium</name>
    <dbReference type="NCBI Taxonomy" id="2838600"/>
    <lineage>
        <taxon>Bacteria</taxon>
        <taxon>Bacillati</taxon>
        <taxon>Bacillota</taxon>
        <taxon>Clostridia</taxon>
        <taxon>Lachnospirales</taxon>
        <taxon>Lachnospiraceae</taxon>
        <taxon>Fusicatenibacter</taxon>
    </lineage>
</organism>
<evidence type="ECO:0000313" key="18">
    <source>
        <dbReference type="Proteomes" id="UP000886890"/>
    </source>
</evidence>
<dbReference type="CDD" id="cd00830">
    <property type="entry name" value="KAS_III"/>
    <property type="match status" value="1"/>
</dbReference>
<name>A0A9D1XE40_9FIRM</name>
<dbReference type="SUPFAM" id="SSF53901">
    <property type="entry name" value="Thiolase-like"/>
    <property type="match status" value="1"/>
</dbReference>
<dbReference type="HAMAP" id="MF_01815">
    <property type="entry name" value="FabH"/>
    <property type="match status" value="1"/>
</dbReference>
<sequence length="321" mass="34719">MIGRICGTGSFVPEKTVSNDDLAKIVDTSDEWIRERTGVARRHIAEQDTVVTMGAEASRRALENAGISPEDVDMILMATSSSNVIFPSAACSVQREIGAVHAGGLDVSAACTGFLSVYQIGQAYIQAGMAQTVLLIGAESLSRLVNWKDRSTCILFGDGAGAAVLQADESASCLQTVFHSDGRKGWTLTCDSRHKDGAKDLSGDPSTFIQMDGKEVFKFALTKVPEAVREVLEKTELSTDDISWFLLHQANIRIIEGVAKRLRLGMDRFPSNMEEYGNTSAASIPILLDEMNRSGRLERGQKVVMSGFGAGLTWGACVFEW</sequence>
<protein>
    <recommendedName>
        <fullName evidence="14">Beta-ketoacyl-[acyl-carrier-protein] synthase III</fullName>
        <shortName evidence="14">Beta-ketoacyl-ACP synthase III</shortName>
        <shortName evidence="14">KAS III</shortName>
        <ecNumber evidence="14">2.3.1.180</ecNumber>
    </recommendedName>
    <alternativeName>
        <fullName evidence="14">3-oxoacyl-[acyl-carrier-protein] synthase 3</fullName>
    </alternativeName>
    <alternativeName>
        <fullName evidence="14">3-oxoacyl-[acyl-carrier-protein] synthase III</fullName>
    </alternativeName>
</protein>
<reference evidence="17" key="2">
    <citation type="submission" date="2021-04" db="EMBL/GenBank/DDBJ databases">
        <authorList>
            <person name="Gilroy R."/>
        </authorList>
    </citation>
    <scope>NUCLEOTIDE SEQUENCE</scope>
    <source>
        <strain evidence="17">CHK183-1962</strain>
    </source>
</reference>
<comment type="catalytic activity">
    <reaction evidence="10">
        <text>malonyl-[ACP] + acetyl-CoA + H(+) = 3-oxobutanoyl-[ACP] + CO2 + CoA</text>
        <dbReference type="Rhea" id="RHEA:12080"/>
        <dbReference type="Rhea" id="RHEA-COMP:9623"/>
        <dbReference type="Rhea" id="RHEA-COMP:9625"/>
        <dbReference type="ChEBI" id="CHEBI:15378"/>
        <dbReference type="ChEBI" id="CHEBI:16526"/>
        <dbReference type="ChEBI" id="CHEBI:57287"/>
        <dbReference type="ChEBI" id="CHEBI:57288"/>
        <dbReference type="ChEBI" id="CHEBI:78449"/>
        <dbReference type="ChEBI" id="CHEBI:78450"/>
        <dbReference type="EC" id="2.3.1.180"/>
    </reaction>
    <physiologicalReaction direction="left-to-right" evidence="10">
        <dbReference type="Rhea" id="RHEA:12081"/>
    </physiologicalReaction>
</comment>
<evidence type="ECO:0000256" key="8">
    <source>
        <dbReference type="ARBA" id="ARBA00023268"/>
    </source>
</evidence>
<comment type="pathway">
    <text evidence="1 14">Lipid metabolism; fatty acid biosynthesis.</text>
</comment>
<keyword evidence="8 14" id="KW-0511">Multifunctional enzyme</keyword>
<dbReference type="PANTHER" id="PTHR43091:SF1">
    <property type="entry name" value="BETA-KETOACYL-[ACYL-CARRIER-PROTEIN] SYNTHASE III, CHLOROPLASTIC"/>
    <property type="match status" value="1"/>
</dbReference>
<dbReference type="FunFam" id="3.40.47.10:FF:000004">
    <property type="entry name" value="3-oxoacyl-[acyl-carrier-protein] synthase 3"/>
    <property type="match status" value="1"/>
</dbReference>
<dbReference type="NCBIfam" id="TIGR00747">
    <property type="entry name" value="fabH"/>
    <property type="match status" value="1"/>
</dbReference>
<dbReference type="InterPro" id="IPR004655">
    <property type="entry name" value="FabH"/>
</dbReference>
<keyword evidence="4 14" id="KW-0808">Transferase</keyword>
<comment type="catalytic activity">
    <reaction evidence="11">
        <text>(2S)-2-methylbutanoyl-CoA + malonyl-[ACP] + H(+) = (4S)-4-methyl-3-oxohexanoyl-[ACP] + CO2 + CoA</text>
        <dbReference type="Rhea" id="RHEA:42276"/>
        <dbReference type="Rhea" id="RHEA-COMP:9623"/>
        <dbReference type="Rhea" id="RHEA-COMP:17148"/>
        <dbReference type="ChEBI" id="CHEBI:15378"/>
        <dbReference type="ChEBI" id="CHEBI:16526"/>
        <dbReference type="ChEBI" id="CHEBI:57287"/>
        <dbReference type="ChEBI" id="CHEBI:78449"/>
        <dbReference type="ChEBI" id="CHEBI:88166"/>
        <dbReference type="ChEBI" id="CHEBI:167462"/>
        <dbReference type="EC" id="2.3.1.300"/>
    </reaction>
    <physiologicalReaction direction="left-to-right" evidence="11">
        <dbReference type="Rhea" id="RHEA:42277"/>
    </physiologicalReaction>
</comment>
<evidence type="ECO:0000313" key="17">
    <source>
        <dbReference type="EMBL" id="HIX77762.1"/>
    </source>
</evidence>
<keyword evidence="3 14" id="KW-0444">Lipid biosynthesis</keyword>
<feature type="active site" evidence="14">
    <location>
        <position position="278"/>
    </location>
</feature>
<keyword evidence="7 14" id="KW-0275">Fatty acid biosynthesis</keyword>
<dbReference type="EC" id="2.3.1.180" evidence="14"/>
<dbReference type="Pfam" id="PF08545">
    <property type="entry name" value="ACP_syn_III"/>
    <property type="match status" value="1"/>
</dbReference>
<feature type="region of interest" description="ACP-binding" evidence="14">
    <location>
        <begin position="249"/>
        <end position="253"/>
    </location>
</feature>
<comment type="subcellular location">
    <subcellularLocation>
        <location evidence="14">Cytoplasm</location>
    </subcellularLocation>
</comment>
<feature type="active site" evidence="14">
    <location>
        <position position="111"/>
    </location>
</feature>
<keyword evidence="14" id="KW-0963">Cytoplasm</keyword>
<evidence type="ECO:0000259" key="15">
    <source>
        <dbReference type="Pfam" id="PF08541"/>
    </source>
</evidence>
<proteinExistence type="inferred from homology"/>
<feature type="domain" description="Beta-ketoacyl-[acyl-carrier-protein] synthase III C-terminal" evidence="15">
    <location>
        <begin position="232"/>
        <end position="321"/>
    </location>
</feature>
<keyword evidence="6 14" id="KW-0443">Lipid metabolism</keyword>
<evidence type="ECO:0000256" key="7">
    <source>
        <dbReference type="ARBA" id="ARBA00023160"/>
    </source>
</evidence>
<comment type="function">
    <text evidence="14">Catalyzes the condensation reaction of fatty acid synthesis by the addition to an acyl acceptor of two carbons from malonyl-ACP. Catalyzes the first condensation reaction which initiates fatty acid synthesis and may therefore play a role in governing the total rate of fatty acid production. Possesses both acetoacetyl-ACP synthase and acetyl transacylase activities. Its substrate specificity determines the biosynthesis of branched-chain and/or straight-chain of fatty acids.</text>
</comment>
<reference evidence="17" key="1">
    <citation type="journal article" date="2021" name="PeerJ">
        <title>Extensive microbial diversity within the chicken gut microbiome revealed by metagenomics and culture.</title>
        <authorList>
            <person name="Gilroy R."/>
            <person name="Ravi A."/>
            <person name="Getino M."/>
            <person name="Pursley I."/>
            <person name="Horton D.L."/>
            <person name="Alikhan N.F."/>
            <person name="Baker D."/>
            <person name="Gharbi K."/>
            <person name="Hall N."/>
            <person name="Watson M."/>
            <person name="Adriaenssens E.M."/>
            <person name="Foster-Nyarko E."/>
            <person name="Jarju S."/>
            <person name="Secka A."/>
            <person name="Antonio M."/>
            <person name="Oren A."/>
            <person name="Chaudhuri R.R."/>
            <person name="La Ragione R."/>
            <person name="Hildebrand F."/>
            <person name="Pallen M.J."/>
        </authorList>
    </citation>
    <scope>NUCLEOTIDE SEQUENCE</scope>
    <source>
        <strain evidence="17">CHK183-1962</strain>
    </source>
</reference>
<evidence type="ECO:0000256" key="13">
    <source>
        <dbReference type="ARBA" id="ARBA00052985"/>
    </source>
</evidence>
<evidence type="ECO:0000256" key="10">
    <source>
        <dbReference type="ARBA" id="ARBA00051096"/>
    </source>
</evidence>
<dbReference type="InterPro" id="IPR013747">
    <property type="entry name" value="ACP_syn_III_C"/>
</dbReference>
<feature type="domain" description="Beta-ketoacyl-[acyl-carrier-protein] synthase III N-terminal" evidence="16">
    <location>
        <begin position="105"/>
        <end position="182"/>
    </location>
</feature>
<evidence type="ECO:0000256" key="1">
    <source>
        <dbReference type="ARBA" id="ARBA00005194"/>
    </source>
</evidence>
<dbReference type="Gene3D" id="3.40.47.10">
    <property type="match status" value="1"/>
</dbReference>
<evidence type="ECO:0000256" key="12">
    <source>
        <dbReference type="ARBA" id="ARBA00052467"/>
    </source>
</evidence>
<keyword evidence="9 14" id="KW-0012">Acyltransferase</keyword>
<dbReference type="GO" id="GO:0005737">
    <property type="term" value="C:cytoplasm"/>
    <property type="evidence" value="ECO:0007669"/>
    <property type="project" value="UniProtKB-SubCell"/>
</dbReference>
<keyword evidence="5 14" id="KW-0276">Fatty acid metabolism</keyword>
<comment type="caution">
    <text evidence="17">The sequence shown here is derived from an EMBL/GenBank/DDBJ whole genome shotgun (WGS) entry which is preliminary data.</text>
</comment>
<dbReference type="NCBIfam" id="NF006829">
    <property type="entry name" value="PRK09352.1"/>
    <property type="match status" value="1"/>
</dbReference>
<dbReference type="AlphaFoldDB" id="A0A9D1XE40"/>
<dbReference type="Proteomes" id="UP000886890">
    <property type="component" value="Unassembled WGS sequence"/>
</dbReference>
<dbReference type="GO" id="GO:0033818">
    <property type="term" value="F:beta-ketoacyl-acyl-carrier-protein synthase III activity"/>
    <property type="evidence" value="ECO:0007669"/>
    <property type="project" value="UniProtKB-UniRule"/>
</dbReference>
<evidence type="ECO:0000256" key="5">
    <source>
        <dbReference type="ARBA" id="ARBA00022832"/>
    </source>
</evidence>
<dbReference type="Pfam" id="PF08541">
    <property type="entry name" value="ACP_syn_III_C"/>
    <property type="match status" value="1"/>
</dbReference>
<dbReference type="InterPro" id="IPR013751">
    <property type="entry name" value="ACP_syn_III_N"/>
</dbReference>
<dbReference type="EMBL" id="DXEK01000155">
    <property type="protein sequence ID" value="HIX77762.1"/>
    <property type="molecule type" value="Genomic_DNA"/>
</dbReference>
<evidence type="ECO:0000256" key="2">
    <source>
        <dbReference type="ARBA" id="ARBA00008642"/>
    </source>
</evidence>
<evidence type="ECO:0000256" key="6">
    <source>
        <dbReference type="ARBA" id="ARBA00023098"/>
    </source>
</evidence>
<comment type="similarity">
    <text evidence="2 14">Belongs to the thiolase-like superfamily. FabH family.</text>
</comment>
<comment type="catalytic activity">
    <reaction evidence="13">
        <text>3-methylbutanoyl-CoA + malonyl-[ACP] + H(+) = 5-methyl-3-oxohexanoyl-[ACP] + CO2 + CoA</text>
        <dbReference type="Rhea" id="RHEA:42272"/>
        <dbReference type="Rhea" id="RHEA-COMP:9623"/>
        <dbReference type="Rhea" id="RHEA-COMP:9941"/>
        <dbReference type="ChEBI" id="CHEBI:15378"/>
        <dbReference type="ChEBI" id="CHEBI:16526"/>
        <dbReference type="ChEBI" id="CHEBI:57287"/>
        <dbReference type="ChEBI" id="CHEBI:57345"/>
        <dbReference type="ChEBI" id="CHEBI:78449"/>
        <dbReference type="ChEBI" id="CHEBI:78822"/>
        <dbReference type="EC" id="2.3.1.300"/>
    </reaction>
    <physiologicalReaction direction="left-to-right" evidence="13">
        <dbReference type="Rhea" id="RHEA:42273"/>
    </physiologicalReaction>
</comment>
<feature type="active site" evidence="14">
    <location>
        <position position="248"/>
    </location>
</feature>
<dbReference type="PANTHER" id="PTHR43091">
    <property type="entry name" value="3-OXOACYL-[ACYL-CARRIER-PROTEIN] SYNTHASE"/>
    <property type="match status" value="1"/>
</dbReference>
<comment type="domain">
    <text evidence="14">The last Arg residue of the ACP-binding site is essential for the weak association between ACP/AcpP and FabH.</text>
</comment>
<dbReference type="InterPro" id="IPR016039">
    <property type="entry name" value="Thiolase-like"/>
</dbReference>
<evidence type="ECO:0000256" key="14">
    <source>
        <dbReference type="HAMAP-Rule" id="MF_01815"/>
    </source>
</evidence>
<gene>
    <name evidence="14" type="primary">fabH</name>
    <name evidence="17" type="ORF">H9734_09255</name>
</gene>
<dbReference type="GO" id="GO:0004315">
    <property type="term" value="F:3-oxoacyl-[acyl-carrier-protein] synthase activity"/>
    <property type="evidence" value="ECO:0007669"/>
    <property type="project" value="InterPro"/>
</dbReference>
<dbReference type="GO" id="GO:0006633">
    <property type="term" value="P:fatty acid biosynthetic process"/>
    <property type="evidence" value="ECO:0007669"/>
    <property type="project" value="UniProtKB-UniRule"/>
</dbReference>